<dbReference type="GO" id="GO:0015976">
    <property type="term" value="P:carbon utilization"/>
    <property type="evidence" value="ECO:0007669"/>
    <property type="project" value="InterPro"/>
</dbReference>
<feature type="binding site" evidence="7">
    <location>
        <position position="46"/>
    </location>
    <ligand>
        <name>Zn(2+)</name>
        <dbReference type="ChEBI" id="CHEBI:29105"/>
    </ligand>
</feature>
<evidence type="ECO:0000256" key="3">
    <source>
        <dbReference type="ARBA" id="ARBA00022723"/>
    </source>
</evidence>
<dbReference type="Pfam" id="PF00484">
    <property type="entry name" value="Pro_CA"/>
    <property type="match status" value="1"/>
</dbReference>
<proteinExistence type="inferred from homology"/>
<evidence type="ECO:0000256" key="7">
    <source>
        <dbReference type="PIRSR" id="PIRSR601765-1"/>
    </source>
</evidence>
<dbReference type="Proteomes" id="UP000542776">
    <property type="component" value="Unassembled WGS sequence"/>
</dbReference>
<feature type="region of interest" description="Disordered" evidence="9">
    <location>
        <begin position="215"/>
        <end position="237"/>
    </location>
</feature>
<dbReference type="GO" id="GO:0008270">
    <property type="term" value="F:zinc ion binding"/>
    <property type="evidence" value="ECO:0007669"/>
    <property type="project" value="UniProtKB-UniRule"/>
</dbReference>
<dbReference type="EC" id="4.2.1.1" evidence="2 8"/>
<dbReference type="AlphaFoldDB" id="A0A7W6EFY3"/>
<keyword evidence="5 8" id="KW-0456">Lyase</keyword>
<comment type="catalytic activity">
    <reaction evidence="6 8">
        <text>hydrogencarbonate + H(+) = CO2 + H2O</text>
        <dbReference type="Rhea" id="RHEA:10748"/>
        <dbReference type="ChEBI" id="CHEBI:15377"/>
        <dbReference type="ChEBI" id="CHEBI:15378"/>
        <dbReference type="ChEBI" id="CHEBI:16526"/>
        <dbReference type="ChEBI" id="CHEBI:17544"/>
        <dbReference type="EC" id="4.2.1.1"/>
    </reaction>
</comment>
<gene>
    <name evidence="10" type="ORF">GGR04_001349</name>
</gene>
<dbReference type="PANTHER" id="PTHR11002:SF76">
    <property type="entry name" value="CARBONIC ANHYDRASE"/>
    <property type="match status" value="1"/>
</dbReference>
<comment type="caution">
    <text evidence="10">The sequence shown here is derived from an EMBL/GenBank/DDBJ whole genome shotgun (WGS) entry which is preliminary data.</text>
</comment>
<evidence type="ECO:0000256" key="4">
    <source>
        <dbReference type="ARBA" id="ARBA00022833"/>
    </source>
</evidence>
<dbReference type="SMART" id="SM00947">
    <property type="entry name" value="Pro_CA"/>
    <property type="match status" value="1"/>
</dbReference>
<dbReference type="InterPro" id="IPR036874">
    <property type="entry name" value="Carbonic_anhydrase_sf"/>
</dbReference>
<evidence type="ECO:0000256" key="2">
    <source>
        <dbReference type="ARBA" id="ARBA00012925"/>
    </source>
</evidence>
<name>A0A7W6EFY3_9HYPH</name>
<evidence type="ECO:0000256" key="5">
    <source>
        <dbReference type="ARBA" id="ARBA00023239"/>
    </source>
</evidence>
<dbReference type="SUPFAM" id="SSF53056">
    <property type="entry name" value="beta-carbonic anhydrase, cab"/>
    <property type="match status" value="1"/>
</dbReference>
<dbReference type="PANTHER" id="PTHR11002">
    <property type="entry name" value="CARBONIC ANHYDRASE"/>
    <property type="match status" value="1"/>
</dbReference>
<keyword evidence="11" id="KW-1185">Reference proteome</keyword>
<keyword evidence="4 7" id="KW-0862">Zinc</keyword>
<evidence type="ECO:0000313" key="10">
    <source>
        <dbReference type="EMBL" id="MBB3997513.1"/>
    </source>
</evidence>
<dbReference type="EMBL" id="JACIEK010000002">
    <property type="protein sequence ID" value="MBB3997513.1"/>
    <property type="molecule type" value="Genomic_DNA"/>
</dbReference>
<dbReference type="InterPro" id="IPR015892">
    <property type="entry name" value="Carbonic_anhydrase_CS"/>
</dbReference>
<comment type="similarity">
    <text evidence="1 8">Belongs to the beta-class carbonic anhydrase family.</text>
</comment>
<comment type="cofactor">
    <cofactor evidence="7">
        <name>Zn(2+)</name>
        <dbReference type="ChEBI" id="CHEBI:29105"/>
    </cofactor>
    <text evidence="7">Binds 1 zinc ion per subunit.</text>
</comment>
<sequence length="237" mass="25295">MTLLPDHLLAGYRQFVEGRYLAETQRYRALARDGQSPETMVIACCDSRAAPETIFGAGAGELFVVRNVANLVPPYHPDGDFHGTSAALEFAVQALRVRHIVVMGHGRCGGIKAALDTEAAPLSPGDFIGKWMSIVEPVARSIAGNELMTSAERQTALERISIRTSIANLRSFPYVAAREAAGDLTLHGAWFDISTAELWAMDAETGDFQRPLVDVDEGASAPDGAEAPGEAVLQSAG</sequence>
<evidence type="ECO:0000313" key="11">
    <source>
        <dbReference type="Proteomes" id="UP000542776"/>
    </source>
</evidence>
<dbReference type="InterPro" id="IPR001765">
    <property type="entry name" value="Carbonic_anhydrase"/>
</dbReference>
<keyword evidence="3 7" id="KW-0479">Metal-binding</keyword>
<evidence type="ECO:0000256" key="6">
    <source>
        <dbReference type="ARBA" id="ARBA00048348"/>
    </source>
</evidence>
<feature type="binding site" evidence="7">
    <location>
        <position position="105"/>
    </location>
    <ligand>
        <name>Zn(2+)</name>
        <dbReference type="ChEBI" id="CHEBI:29105"/>
    </ligand>
</feature>
<accession>A0A7W6EFY3</accession>
<comment type="function">
    <text evidence="8">Reversible hydration of carbon dioxide.</text>
</comment>
<evidence type="ECO:0000256" key="9">
    <source>
        <dbReference type="SAM" id="MobiDB-lite"/>
    </source>
</evidence>
<evidence type="ECO:0000256" key="8">
    <source>
        <dbReference type="RuleBase" id="RU003956"/>
    </source>
</evidence>
<dbReference type="GO" id="GO:0004089">
    <property type="term" value="F:carbonate dehydratase activity"/>
    <property type="evidence" value="ECO:0007669"/>
    <property type="project" value="UniProtKB-UniRule"/>
</dbReference>
<dbReference type="CDD" id="cd00884">
    <property type="entry name" value="beta_CA_cladeB"/>
    <property type="match status" value="1"/>
</dbReference>
<organism evidence="10 11">
    <name type="scientific">Aureimonas pseudogalii</name>
    <dbReference type="NCBI Taxonomy" id="1744844"/>
    <lineage>
        <taxon>Bacteria</taxon>
        <taxon>Pseudomonadati</taxon>
        <taxon>Pseudomonadota</taxon>
        <taxon>Alphaproteobacteria</taxon>
        <taxon>Hyphomicrobiales</taxon>
        <taxon>Aurantimonadaceae</taxon>
        <taxon>Aureimonas</taxon>
    </lineage>
</organism>
<dbReference type="RefSeq" id="WP_183199073.1">
    <property type="nucleotide sequence ID" value="NZ_JACIEK010000002.1"/>
</dbReference>
<dbReference type="Gene3D" id="3.40.1050.10">
    <property type="entry name" value="Carbonic anhydrase"/>
    <property type="match status" value="1"/>
</dbReference>
<feature type="binding site" evidence="7">
    <location>
        <position position="108"/>
    </location>
    <ligand>
        <name>Zn(2+)</name>
        <dbReference type="ChEBI" id="CHEBI:29105"/>
    </ligand>
</feature>
<feature type="binding site" evidence="7">
    <location>
        <position position="44"/>
    </location>
    <ligand>
        <name>Zn(2+)</name>
        <dbReference type="ChEBI" id="CHEBI:29105"/>
    </ligand>
</feature>
<reference evidence="10 11" key="1">
    <citation type="submission" date="2020-08" db="EMBL/GenBank/DDBJ databases">
        <title>Genomic Encyclopedia of Type Strains, Phase IV (KMG-IV): sequencing the most valuable type-strain genomes for metagenomic binning, comparative biology and taxonomic classification.</title>
        <authorList>
            <person name="Goeker M."/>
        </authorList>
    </citation>
    <scope>NUCLEOTIDE SEQUENCE [LARGE SCALE GENOMIC DNA]</scope>
    <source>
        <strain evidence="10 11">DSM 102238</strain>
    </source>
</reference>
<evidence type="ECO:0000256" key="1">
    <source>
        <dbReference type="ARBA" id="ARBA00006217"/>
    </source>
</evidence>
<dbReference type="PROSITE" id="PS00705">
    <property type="entry name" value="PROK_CO2_ANHYDRASE_2"/>
    <property type="match status" value="1"/>
</dbReference>
<protein>
    <recommendedName>
        <fullName evidence="2 8">Carbonic anhydrase</fullName>
        <ecNumber evidence="2 8">4.2.1.1</ecNumber>
    </recommendedName>
    <alternativeName>
        <fullName evidence="8">Carbonate dehydratase</fullName>
    </alternativeName>
</protein>
<dbReference type="InterPro" id="IPR045066">
    <property type="entry name" value="Beta_CA_cladeB"/>
</dbReference>